<dbReference type="PANTHER" id="PTHR12131:SF1">
    <property type="entry name" value="ATP-DEPENDENT RNA HELICASE SUPV3L1, MITOCHONDRIAL-RELATED"/>
    <property type="match status" value="1"/>
</dbReference>
<dbReference type="GO" id="GO:0003724">
    <property type="term" value="F:RNA helicase activity"/>
    <property type="evidence" value="ECO:0007669"/>
    <property type="project" value="UniProtKB-EC"/>
</dbReference>
<protein>
    <recommendedName>
        <fullName evidence="2">RNA helicase</fullName>
        <ecNumber evidence="2">3.6.4.13</ecNumber>
    </recommendedName>
</protein>
<sequence>MGSEGKKKPCMPFGAARRPFGRLPATPVANAVRQSEREATIAQGASAGTSTGKLPTTPGISNLRKLWQQRCAEEEDAWKDGASPACICGKEPIATKPSTCGLGAPCEASATPETRSQPSQLPATVALAKASKVEPSAREGSSRRTTPLWAQQIYALPEFVQRRAEMTNTRHHCTASAASDSEELDEGMLCLPPLLSAEVDFNFRLPSIGGRWVKTMGDYEVYQLDSPKRKRPPPVDIMSFTVSRNSGLHSEHTTFGVGTRFGNKKVIGRGRDSPNGREFYSHSPLQKLKWEVGPQCTQGVGGRKGIHDTTVPSKVGPGSYNIVASAAKSNSPLDGPEYCKTSLGRKLPSTLLPVDMCSPGPHHTYEVRKPLDNDIQRFNKPVFFYEVADPGLLLTASLATRCFEGTWRWKFRAYCLQSAQCGSVALSQGLVRKFMARAKSDDSSALAVQEHAHGTAAGEPLATTRDANAEDFEDVLSPEELHVSTAAWWNFLQESPPFVAKLAEHDIPLFLLKHPEAAENFRTFLVQGAGREKLAALQPLLLQAAARKPSFATADEDVHVLTEVALSFIESTYASHLTAFRRARCLADLRSPERWFPAARGRKRRWHLHLGPTNSGKTHAALQALLTSGTGLYLAPLRLLASEVFHRMRAAGLRCALRTGQEKIGPEDATHVACTVEMTPLTGYGTEGAWDVAVLDEIQLLTDPGRGWAWTRALLGTCAKDLHLCGAAEPSSLETLLKQLALSCGDALQSTSVKPRRLVPLTVEKQPVSDLAQLLPGDVLVCFARAEVLEAKAALEKIGLRACCIYGSLPPEVRSEQAALFNDASSGFDLLVASDAIGMGLNLQIRRVVFRSLQKFDGTSERRLTDAELRQIAGRAGRFGGRYSRQGLVACCLAEDVAVVEAALKDLQDGEPGETQREELSAPGEKSARFNAAEAEALARAALLPLPEQLEAFSQTLERDMGRPLPFADLVERFLTIAEVSPLYFLAQAKSVLELARFLSDVRLRPGDKFVFCQAPVGSGDVAALVALHGFLQSFVKGSVAFPPVEIEDLEEVTTQKILELEGLHKVCEAYLWLAMRFPASFPDVDTAVATRLDVAGRISRALSLPLRAGAMEGHLEGHLFGHGWHMGLATPSPRPGLAYNNSDAKGIQRSTSMGFAGGTKRCVKCTFGMADRFRAGRQTSSPVGDMYYAHSKLLGAEDYMSANRACTFGAGNKTDFSNIYKGHRTDVSPVTYRPVDSTAKKTSAFDGLVDRLASPTMTFARRSPSPGKSSMGRTFSAPR</sequence>
<dbReference type="EC" id="3.6.4.13" evidence="2"/>
<dbReference type="GO" id="GO:0045025">
    <property type="term" value="C:mitochondrial degradosome"/>
    <property type="evidence" value="ECO:0007669"/>
    <property type="project" value="TreeGrafter"/>
</dbReference>
<evidence type="ECO:0000256" key="5">
    <source>
        <dbReference type="ARBA" id="ARBA00022806"/>
    </source>
</evidence>
<dbReference type="InterPro" id="IPR050699">
    <property type="entry name" value="RNA-DNA_Helicase"/>
</dbReference>
<keyword evidence="13" id="KW-1185">Reference proteome</keyword>
<evidence type="ECO:0000256" key="1">
    <source>
        <dbReference type="ARBA" id="ARBA00004173"/>
    </source>
</evidence>
<evidence type="ECO:0000313" key="12">
    <source>
        <dbReference type="EMBL" id="CAE7233690.1"/>
    </source>
</evidence>
<dbReference type="GO" id="GO:0016787">
    <property type="term" value="F:hydrolase activity"/>
    <property type="evidence" value="ECO:0007669"/>
    <property type="project" value="UniProtKB-KW"/>
</dbReference>
<dbReference type="CDD" id="cd18805">
    <property type="entry name" value="SF2_C_suv3"/>
    <property type="match status" value="1"/>
</dbReference>
<dbReference type="InterPro" id="IPR022192">
    <property type="entry name" value="SUV3_C"/>
</dbReference>
<keyword evidence="6" id="KW-0067">ATP-binding</keyword>
<proteinExistence type="predicted"/>
<dbReference type="PANTHER" id="PTHR12131">
    <property type="entry name" value="ATP-DEPENDENT RNA AND DNA HELICASE"/>
    <property type="match status" value="1"/>
</dbReference>
<dbReference type="Gene3D" id="3.40.50.300">
    <property type="entry name" value="P-loop containing nucleotide triphosphate hydrolases"/>
    <property type="match status" value="2"/>
</dbReference>
<comment type="subcellular location">
    <subcellularLocation>
        <location evidence="1">Mitochondrion</location>
    </subcellularLocation>
</comment>
<keyword evidence="3" id="KW-0547">Nucleotide-binding</keyword>
<dbReference type="Pfam" id="PF12513">
    <property type="entry name" value="SUV3_C"/>
    <property type="match status" value="1"/>
</dbReference>
<keyword evidence="8" id="KW-0496">Mitochondrion</keyword>
<dbReference type="AlphaFoldDB" id="A0A812L179"/>
<organism evidence="12 13">
    <name type="scientific">Symbiodinium natans</name>
    <dbReference type="NCBI Taxonomy" id="878477"/>
    <lineage>
        <taxon>Eukaryota</taxon>
        <taxon>Sar</taxon>
        <taxon>Alveolata</taxon>
        <taxon>Dinophyceae</taxon>
        <taxon>Suessiales</taxon>
        <taxon>Symbiodiniaceae</taxon>
        <taxon>Symbiodinium</taxon>
    </lineage>
</organism>
<evidence type="ECO:0000256" key="10">
    <source>
        <dbReference type="SAM" id="MobiDB-lite"/>
    </source>
</evidence>
<evidence type="ECO:0000259" key="11">
    <source>
        <dbReference type="PROSITE" id="PS51194"/>
    </source>
</evidence>
<reference evidence="12" key="1">
    <citation type="submission" date="2021-02" db="EMBL/GenBank/DDBJ databases">
        <authorList>
            <person name="Dougan E. K."/>
            <person name="Rhodes N."/>
            <person name="Thang M."/>
            <person name="Chan C."/>
        </authorList>
    </citation>
    <scope>NUCLEOTIDE SEQUENCE</scope>
</reference>
<evidence type="ECO:0000256" key="8">
    <source>
        <dbReference type="ARBA" id="ARBA00023128"/>
    </source>
</evidence>
<dbReference type="GO" id="GO:0005524">
    <property type="term" value="F:ATP binding"/>
    <property type="evidence" value="ECO:0007669"/>
    <property type="project" value="UniProtKB-KW"/>
</dbReference>
<dbReference type="InterPro" id="IPR044774">
    <property type="entry name" value="Suv3_DEXQc"/>
</dbReference>
<evidence type="ECO:0000256" key="9">
    <source>
        <dbReference type="ARBA" id="ARBA00047984"/>
    </source>
</evidence>
<evidence type="ECO:0000313" key="13">
    <source>
        <dbReference type="Proteomes" id="UP000604046"/>
    </source>
</evidence>
<dbReference type="GO" id="GO:0000965">
    <property type="term" value="P:mitochondrial RNA 3'-end processing"/>
    <property type="evidence" value="ECO:0007669"/>
    <property type="project" value="TreeGrafter"/>
</dbReference>
<dbReference type="SUPFAM" id="SSF52540">
    <property type="entry name" value="P-loop containing nucleoside triphosphate hydrolases"/>
    <property type="match status" value="1"/>
</dbReference>
<dbReference type="Gene3D" id="1.20.272.40">
    <property type="match status" value="1"/>
</dbReference>
<evidence type="ECO:0000256" key="7">
    <source>
        <dbReference type="ARBA" id="ARBA00022946"/>
    </source>
</evidence>
<dbReference type="CDD" id="cd17913">
    <property type="entry name" value="DEXQc_Suv3"/>
    <property type="match status" value="1"/>
</dbReference>
<comment type="caution">
    <text evidence="12">The sequence shown here is derived from an EMBL/GenBank/DDBJ whole genome shotgun (WGS) entry which is preliminary data.</text>
</comment>
<dbReference type="InterPro" id="IPR055206">
    <property type="entry name" value="DEXQc_SUV3"/>
</dbReference>
<feature type="region of interest" description="Disordered" evidence="10">
    <location>
        <begin position="39"/>
        <end position="59"/>
    </location>
</feature>
<feature type="region of interest" description="Disordered" evidence="10">
    <location>
        <begin position="1259"/>
        <end position="1280"/>
    </location>
</feature>
<dbReference type="Pfam" id="PF22527">
    <property type="entry name" value="DEXQc_Suv3"/>
    <property type="match status" value="1"/>
</dbReference>
<evidence type="ECO:0000256" key="3">
    <source>
        <dbReference type="ARBA" id="ARBA00022741"/>
    </source>
</evidence>
<dbReference type="Pfam" id="PF00271">
    <property type="entry name" value="Helicase_C"/>
    <property type="match status" value="1"/>
</dbReference>
<comment type="catalytic activity">
    <reaction evidence="9">
        <text>ATP + H2O = ADP + phosphate + H(+)</text>
        <dbReference type="Rhea" id="RHEA:13065"/>
        <dbReference type="ChEBI" id="CHEBI:15377"/>
        <dbReference type="ChEBI" id="CHEBI:15378"/>
        <dbReference type="ChEBI" id="CHEBI:30616"/>
        <dbReference type="ChEBI" id="CHEBI:43474"/>
        <dbReference type="ChEBI" id="CHEBI:456216"/>
        <dbReference type="EC" id="3.6.4.13"/>
    </reaction>
</comment>
<evidence type="ECO:0000256" key="6">
    <source>
        <dbReference type="ARBA" id="ARBA00022840"/>
    </source>
</evidence>
<dbReference type="OrthoDB" id="6692397at2759"/>
<dbReference type="EMBL" id="CAJNDS010000780">
    <property type="protein sequence ID" value="CAE7233690.1"/>
    <property type="molecule type" value="Genomic_DNA"/>
</dbReference>
<dbReference type="InterPro" id="IPR027417">
    <property type="entry name" value="P-loop_NTPase"/>
</dbReference>
<keyword evidence="4" id="KW-0378">Hydrolase</keyword>
<gene>
    <name evidence="12" type="ORF">SNAT2548_LOCUS9797</name>
</gene>
<dbReference type="PROSITE" id="PS51194">
    <property type="entry name" value="HELICASE_CTER"/>
    <property type="match status" value="1"/>
</dbReference>
<name>A0A812L179_9DINO</name>
<evidence type="ECO:0000256" key="4">
    <source>
        <dbReference type="ARBA" id="ARBA00022801"/>
    </source>
</evidence>
<accession>A0A812L179</accession>
<feature type="domain" description="Helicase C-terminal" evidence="11">
    <location>
        <begin position="767"/>
        <end position="928"/>
    </location>
</feature>
<dbReference type="Gene3D" id="1.20.58.1080">
    <property type="match status" value="1"/>
</dbReference>
<dbReference type="Proteomes" id="UP000604046">
    <property type="component" value="Unassembled WGS sequence"/>
</dbReference>
<evidence type="ECO:0000256" key="2">
    <source>
        <dbReference type="ARBA" id="ARBA00012552"/>
    </source>
</evidence>
<keyword evidence="7" id="KW-0809">Transit peptide</keyword>
<dbReference type="SMART" id="SM00490">
    <property type="entry name" value="HELICc"/>
    <property type="match status" value="1"/>
</dbReference>
<keyword evidence="5" id="KW-0347">Helicase</keyword>
<dbReference type="InterPro" id="IPR001650">
    <property type="entry name" value="Helicase_C-like"/>
</dbReference>
<feature type="compositionally biased region" description="Polar residues" evidence="10">
    <location>
        <begin position="46"/>
        <end position="59"/>
    </location>
</feature>